<sequence length="915" mass="105910">MRPVKLKMSAFGSYGGEETVDFSKMEGGIFLISGDTGAGKTTIFDGIMYALYDVTSGGKREGSMMRSQYAPPAARTYVELTFSCKGEIYRIFRNPEYERESLRKNKDGTTKMARERARAELYLPDGTLYPGTRREINEKIREIIGLDGEQFTQTAMIAQGEFLKLLLAKSEERKEIFGRIFHTRLYGRLQELLRLREKEAWQQVKQLEQALEMQKNSIRWQKGGEESGDWGDRLEQTEADSPELLTLLEELVAAGETRERQLQKEKEMLGEIRTALDEIGKEGDSAAKLENEKQRLEVWLEEQKGTLTRWEDQVKRAEEKKEKETAVLTARQVLLQKNLSGYQVLEEKQRQYQKARHTETLQRAYGELLNVQDKLWERGEREEKLAQLEAKIKELDTGEKEQKRIYGDWQEQEAACRRKTEEYEKANEAFIRAAAGFLARDLEEGSPCPVCGSLHHPAKAVLPAQAPDQETVRRLQKERKVLEEKREQIQKRLLEIGQRIAGCKEQVRQLGRQQVDPAFACERNWFLLVLKERKDLLEEIRELERQKKHWLKEVHAEEETIPLLRELTGEASLQKRREALQGEIAQTAEKEQAARREQAALQAEIELQKKELLYEKRQEAEQELKRLGKELRQLEEDVRQARTGRDAFSREFHQKVGEFQILEKKASDARRIWEEHRGSFEKRHKEGMAAWQERIREEEPRMERGLKEIYSQNEGNRLCLEHLRKNQKAYQEKKSSYEQVHHLSALANGSLSGSVKMDFESYVQRQYFRRIIERANMRLIQMTSGQFILQCRELEHLKNQGKVGLDLDVYSLVTEQVRDVKTLSGGESFLAALSMALGLADVIQSAAGGISLDTMFIDEGFGSLDDHAREQAIRVLYELAGDSRLIGIISHVTELKEQLDQQILVKKGTQGSYIL</sequence>
<accession>A0A9D1WH97</accession>
<gene>
    <name evidence="5" type="ORF">IAA45_04125</name>
</gene>
<dbReference type="PANTHER" id="PTHR32114:SF2">
    <property type="entry name" value="ABC TRANSPORTER ABCH.3"/>
    <property type="match status" value="1"/>
</dbReference>
<comment type="caution">
    <text evidence="5">The sequence shown here is derived from an EMBL/GenBank/DDBJ whole genome shotgun (WGS) entry which is preliminary data.</text>
</comment>
<evidence type="ECO:0000313" key="6">
    <source>
        <dbReference type="Proteomes" id="UP000886817"/>
    </source>
</evidence>
<dbReference type="SUPFAM" id="SSF52540">
    <property type="entry name" value="P-loop containing nucleoside triphosphate hydrolases"/>
    <property type="match status" value="1"/>
</dbReference>
<dbReference type="AlphaFoldDB" id="A0A9D1WH97"/>
<proteinExistence type="inferred from homology"/>
<comment type="subunit">
    <text evidence="2">Heterodimer of SbcC and SbcD.</text>
</comment>
<reference evidence="5" key="1">
    <citation type="journal article" date="2021" name="PeerJ">
        <title>Extensive microbial diversity within the chicken gut microbiome revealed by metagenomics and culture.</title>
        <authorList>
            <person name="Gilroy R."/>
            <person name="Ravi A."/>
            <person name="Getino M."/>
            <person name="Pursley I."/>
            <person name="Horton D.L."/>
            <person name="Alikhan N.F."/>
            <person name="Baker D."/>
            <person name="Gharbi K."/>
            <person name="Hall N."/>
            <person name="Watson M."/>
            <person name="Adriaenssens E.M."/>
            <person name="Foster-Nyarko E."/>
            <person name="Jarju S."/>
            <person name="Secka A."/>
            <person name="Antonio M."/>
            <person name="Oren A."/>
            <person name="Chaudhuri R.R."/>
            <person name="La Ragione R."/>
            <person name="Hildebrand F."/>
            <person name="Pallen M.J."/>
        </authorList>
    </citation>
    <scope>NUCLEOTIDE SEQUENCE</scope>
    <source>
        <strain evidence="5">ChiSjej1B19-8411</strain>
    </source>
</reference>
<dbReference type="InterPro" id="IPR027417">
    <property type="entry name" value="P-loop_NTPase"/>
</dbReference>
<feature type="coiled-coil region" evidence="4">
    <location>
        <begin position="286"/>
        <end position="327"/>
    </location>
</feature>
<dbReference type="Proteomes" id="UP000886817">
    <property type="component" value="Unassembled WGS sequence"/>
</dbReference>
<organism evidence="5 6">
    <name type="scientific">Candidatus Blautia gallistercoris</name>
    <dbReference type="NCBI Taxonomy" id="2838490"/>
    <lineage>
        <taxon>Bacteria</taxon>
        <taxon>Bacillati</taxon>
        <taxon>Bacillota</taxon>
        <taxon>Clostridia</taxon>
        <taxon>Lachnospirales</taxon>
        <taxon>Lachnospiraceae</taxon>
        <taxon>Blautia</taxon>
    </lineage>
</organism>
<dbReference type="Pfam" id="PF13558">
    <property type="entry name" value="SbcC_Walker_B"/>
    <property type="match status" value="1"/>
</dbReference>
<name>A0A9D1WH97_9FIRM</name>
<evidence type="ECO:0000256" key="1">
    <source>
        <dbReference type="ARBA" id="ARBA00006930"/>
    </source>
</evidence>
<protein>
    <recommendedName>
        <fullName evidence="3">Nuclease SbcCD subunit C</fullName>
    </recommendedName>
</protein>
<dbReference type="EMBL" id="DXEX01000095">
    <property type="protein sequence ID" value="HIX58888.1"/>
    <property type="molecule type" value="Genomic_DNA"/>
</dbReference>
<evidence type="ECO:0000256" key="2">
    <source>
        <dbReference type="ARBA" id="ARBA00011322"/>
    </source>
</evidence>
<evidence type="ECO:0000256" key="3">
    <source>
        <dbReference type="ARBA" id="ARBA00013368"/>
    </source>
</evidence>
<feature type="coiled-coil region" evidence="4">
    <location>
        <begin position="472"/>
        <end position="499"/>
    </location>
</feature>
<evidence type="ECO:0000313" key="5">
    <source>
        <dbReference type="EMBL" id="HIX58888.1"/>
    </source>
</evidence>
<reference evidence="5" key="2">
    <citation type="submission" date="2021-04" db="EMBL/GenBank/DDBJ databases">
        <authorList>
            <person name="Gilroy R."/>
        </authorList>
    </citation>
    <scope>NUCLEOTIDE SEQUENCE</scope>
    <source>
        <strain evidence="5">ChiSjej1B19-8411</strain>
    </source>
</reference>
<dbReference type="Pfam" id="PF13555">
    <property type="entry name" value="AAA_29"/>
    <property type="match status" value="1"/>
</dbReference>
<keyword evidence="4" id="KW-0175">Coiled coil</keyword>
<comment type="similarity">
    <text evidence="1">Belongs to the SMC family. SbcC subfamily.</text>
</comment>
<evidence type="ECO:0000256" key="4">
    <source>
        <dbReference type="SAM" id="Coils"/>
    </source>
</evidence>
<feature type="coiled-coil region" evidence="4">
    <location>
        <begin position="526"/>
        <end position="651"/>
    </location>
</feature>
<dbReference type="PANTHER" id="PTHR32114">
    <property type="entry name" value="ABC TRANSPORTER ABCH.3"/>
    <property type="match status" value="1"/>
</dbReference>
<dbReference type="Gene3D" id="3.40.50.300">
    <property type="entry name" value="P-loop containing nucleotide triphosphate hydrolases"/>
    <property type="match status" value="2"/>
</dbReference>